<dbReference type="Proteomes" id="UP000264330">
    <property type="component" value="Unassembled WGS sequence"/>
</dbReference>
<evidence type="ECO:0000256" key="3">
    <source>
        <dbReference type="PIRSR" id="PIRSR000103-1"/>
    </source>
</evidence>
<dbReference type="InterPro" id="IPR006115">
    <property type="entry name" value="6PGDH_NADP-bd"/>
</dbReference>
<dbReference type="InterPro" id="IPR015815">
    <property type="entry name" value="HIBADH-related"/>
</dbReference>
<keyword evidence="1" id="KW-0560">Oxidoreductase</keyword>
<evidence type="ECO:0000313" key="7">
    <source>
        <dbReference type="Proteomes" id="UP000264330"/>
    </source>
</evidence>
<dbReference type="InterPro" id="IPR029154">
    <property type="entry name" value="HIBADH-like_NADP-bd"/>
</dbReference>
<dbReference type="InterPro" id="IPR051265">
    <property type="entry name" value="HIBADH-related_NP60_sf"/>
</dbReference>
<evidence type="ECO:0000259" key="4">
    <source>
        <dbReference type="Pfam" id="PF03446"/>
    </source>
</evidence>
<sequence length="286" mass="31109">MNSEKFKTGWIGLGKMGNPMSKQILKAGFPLRVYNRSSNKIKALETEGATSAKTIKELVEKTDVIFIMISNDEAVTEIFNQENGIFTAEVKDKIFINASTISPDLSIQLSEELKKKNSYYLDAPVSGSVKQAEEATLVSIVGGEKKIFEKVKSLLEAYSKKAILVGKNGVGNSAKLAVNTYLGILTQGLAEIIQFSRTKNVETEDLMEILNNSALGSTFGKIKGEAAIKENYNAAFTLEHLTKDLRLAQNSGFNHPVGNATYKSFSSAEKELGAEDVIAIIKKLGA</sequence>
<dbReference type="RefSeq" id="WP_272957494.1">
    <property type="nucleotide sequence ID" value="NZ_CAJXAW010000001.1"/>
</dbReference>
<organism evidence="6 7">
    <name type="scientific">Zunongwangia profunda</name>
    <dbReference type="NCBI Taxonomy" id="398743"/>
    <lineage>
        <taxon>Bacteria</taxon>
        <taxon>Pseudomonadati</taxon>
        <taxon>Bacteroidota</taxon>
        <taxon>Flavobacteriia</taxon>
        <taxon>Flavobacteriales</taxon>
        <taxon>Flavobacteriaceae</taxon>
        <taxon>Zunongwangia</taxon>
    </lineage>
</organism>
<name>A0A3D5J804_9FLAO</name>
<dbReference type="PIRSF" id="PIRSF000103">
    <property type="entry name" value="HIBADH"/>
    <property type="match status" value="1"/>
</dbReference>
<dbReference type="Gene3D" id="3.40.50.720">
    <property type="entry name" value="NAD(P)-binding Rossmann-like Domain"/>
    <property type="match status" value="1"/>
</dbReference>
<evidence type="ECO:0000313" key="6">
    <source>
        <dbReference type="EMBL" id="HCV83396.1"/>
    </source>
</evidence>
<evidence type="ECO:0000259" key="5">
    <source>
        <dbReference type="Pfam" id="PF14833"/>
    </source>
</evidence>
<keyword evidence="2" id="KW-0520">NAD</keyword>
<dbReference type="PANTHER" id="PTHR43580:SF2">
    <property type="entry name" value="CYTOKINE-LIKE NUCLEAR FACTOR N-PAC"/>
    <property type="match status" value="1"/>
</dbReference>
<dbReference type="GO" id="GO:0050661">
    <property type="term" value="F:NADP binding"/>
    <property type="evidence" value="ECO:0007669"/>
    <property type="project" value="InterPro"/>
</dbReference>
<dbReference type="SUPFAM" id="SSF51735">
    <property type="entry name" value="NAD(P)-binding Rossmann-fold domains"/>
    <property type="match status" value="1"/>
</dbReference>
<dbReference type="Pfam" id="PF14833">
    <property type="entry name" value="NAD_binding_11"/>
    <property type="match status" value="1"/>
</dbReference>
<dbReference type="InterPro" id="IPR036291">
    <property type="entry name" value="NAD(P)-bd_dom_sf"/>
</dbReference>
<dbReference type="Pfam" id="PF03446">
    <property type="entry name" value="NAD_binding_2"/>
    <property type="match status" value="1"/>
</dbReference>
<gene>
    <name evidence="6" type="ORF">DGQ38_20370</name>
</gene>
<feature type="domain" description="6-phosphogluconate dehydrogenase NADP-binding" evidence="4">
    <location>
        <begin position="8"/>
        <end position="166"/>
    </location>
</feature>
<dbReference type="GO" id="GO:0016491">
    <property type="term" value="F:oxidoreductase activity"/>
    <property type="evidence" value="ECO:0007669"/>
    <property type="project" value="UniProtKB-KW"/>
</dbReference>
<evidence type="ECO:0000256" key="2">
    <source>
        <dbReference type="ARBA" id="ARBA00023027"/>
    </source>
</evidence>
<evidence type="ECO:0000256" key="1">
    <source>
        <dbReference type="ARBA" id="ARBA00023002"/>
    </source>
</evidence>
<dbReference type="GO" id="GO:0051287">
    <property type="term" value="F:NAD binding"/>
    <property type="evidence" value="ECO:0007669"/>
    <property type="project" value="InterPro"/>
</dbReference>
<proteinExistence type="predicted"/>
<protein>
    <submittedName>
        <fullName evidence="6">NAD(P)-dependent oxidoreductase</fullName>
    </submittedName>
</protein>
<dbReference type="SUPFAM" id="SSF48179">
    <property type="entry name" value="6-phosphogluconate dehydrogenase C-terminal domain-like"/>
    <property type="match status" value="1"/>
</dbReference>
<feature type="active site" evidence="3">
    <location>
        <position position="175"/>
    </location>
</feature>
<dbReference type="AlphaFoldDB" id="A0A3D5J804"/>
<accession>A0A3D5J804</accession>
<dbReference type="PANTHER" id="PTHR43580">
    <property type="entry name" value="OXIDOREDUCTASE GLYR1-RELATED"/>
    <property type="match status" value="1"/>
</dbReference>
<dbReference type="Gene3D" id="1.10.1040.10">
    <property type="entry name" value="N-(1-d-carboxylethyl)-l-norvaline Dehydrogenase, domain 2"/>
    <property type="match status" value="1"/>
</dbReference>
<comment type="caution">
    <text evidence="6">The sequence shown here is derived from an EMBL/GenBank/DDBJ whole genome shotgun (WGS) entry which is preliminary data.</text>
</comment>
<reference evidence="6 7" key="1">
    <citation type="journal article" date="2018" name="Nat. Biotechnol.">
        <title>A standardized bacterial taxonomy based on genome phylogeny substantially revises the tree of life.</title>
        <authorList>
            <person name="Parks D.H."/>
            <person name="Chuvochina M."/>
            <person name="Waite D.W."/>
            <person name="Rinke C."/>
            <person name="Skarshewski A."/>
            <person name="Chaumeil P.A."/>
            <person name="Hugenholtz P."/>
        </authorList>
    </citation>
    <scope>NUCLEOTIDE SEQUENCE [LARGE SCALE GENOMIC DNA]</scope>
    <source>
        <strain evidence="6">UBA9359</strain>
    </source>
</reference>
<dbReference type="InterPro" id="IPR008927">
    <property type="entry name" value="6-PGluconate_DH-like_C_sf"/>
</dbReference>
<dbReference type="EMBL" id="DPMF01000464">
    <property type="protein sequence ID" value="HCV83396.1"/>
    <property type="molecule type" value="Genomic_DNA"/>
</dbReference>
<dbReference type="InterPro" id="IPR013328">
    <property type="entry name" value="6PGD_dom2"/>
</dbReference>
<feature type="domain" description="3-hydroxyisobutyrate dehydrogenase-like NAD-binding" evidence="5">
    <location>
        <begin position="169"/>
        <end position="282"/>
    </location>
</feature>